<dbReference type="Proteomes" id="UP000203902">
    <property type="component" value="Segment"/>
</dbReference>
<keyword evidence="4" id="KW-1185">Reference proteome</keyword>
<proteinExistence type="predicted"/>
<dbReference type="Proteomes" id="UP000510897">
    <property type="component" value="Segment"/>
</dbReference>
<dbReference type="KEGG" id="vg:30308298"/>
<evidence type="ECO:0000313" key="6">
    <source>
        <dbReference type="Proteomes" id="UP000510897"/>
    </source>
</evidence>
<name>A0A1D8KUY9_9CAUD</name>
<dbReference type="EMBL" id="MT586120">
    <property type="protein sequence ID" value="QLF86297.1"/>
    <property type="molecule type" value="Genomic_DNA"/>
</dbReference>
<dbReference type="GeneID" id="30308298"/>
<protein>
    <submittedName>
        <fullName evidence="2">Uncharacterized protein</fullName>
    </submittedName>
</protein>
<reference evidence="4 5" key="1">
    <citation type="journal article" date="2016" name="Virology">
        <title>The genomic content and context of auxiliary metabolic genes in marine cyanomyoviruses.</title>
        <authorList>
            <person name="Crummett L.T."/>
            <person name="Puxty R.J."/>
            <person name="Weihe C."/>
            <person name="Marston M.F."/>
            <person name="Martiny J.B."/>
        </authorList>
    </citation>
    <scope>NUCLEOTIDE SEQUENCE [LARGE SCALE GENOMIC DNA]</scope>
    <source>
        <strain evidence="1">0910CC49</strain>
        <strain evidence="2">0910SB42</strain>
    </source>
</reference>
<reference evidence="3 6" key="2">
    <citation type="submission" date="2020-06" db="EMBL/GenBank/DDBJ databases">
        <authorList>
            <person name="Puxty R.J."/>
            <person name="Weihe C."/>
            <person name="Marston M.F."/>
            <person name="Martiny J.B.H."/>
        </authorList>
    </citation>
    <scope>NUCLEOTIDE SEQUENCE [LARGE SCALE GENOMIC DNA]</scope>
    <source>
        <strain evidence="3">0809CC03</strain>
    </source>
</reference>
<evidence type="ECO:0000313" key="4">
    <source>
        <dbReference type="Proteomes" id="UP000203902"/>
    </source>
</evidence>
<dbReference type="EMBL" id="KU686212">
    <property type="protein sequence ID" value="AOV62168.1"/>
    <property type="molecule type" value="Genomic_DNA"/>
</dbReference>
<accession>A0A1D8KUY9</accession>
<dbReference type="RefSeq" id="YP_009323177.1">
    <property type="nucleotide sequence ID" value="NC_031927.1"/>
</dbReference>
<gene>
    <name evidence="1" type="ORF">C490910_245</name>
    <name evidence="3" type="ORF">CC030809_00249</name>
    <name evidence="2" type="ORF">S420910_247</name>
</gene>
<reference evidence="3 6" key="3">
    <citation type="submission" date="2020-07" db="EMBL/GenBank/DDBJ databases">
        <title>Signatures of coevolution in a cyanophage population.</title>
        <authorList>
            <person name="Abebe J."/>
        </authorList>
    </citation>
    <scope>NUCLEOTIDE SEQUENCE [LARGE SCALE GENOMIC DNA]</scope>
    <source>
        <strain evidence="3">0809CC03</strain>
    </source>
</reference>
<evidence type="ECO:0000313" key="3">
    <source>
        <dbReference type="EMBL" id="QLF86297.1"/>
    </source>
</evidence>
<dbReference type="EMBL" id="KU686213">
    <property type="protein sequence ID" value="AOV62434.1"/>
    <property type="molecule type" value="Genomic_DNA"/>
</dbReference>
<dbReference type="Proteomes" id="UP000226384">
    <property type="component" value="Segment"/>
</dbReference>
<evidence type="ECO:0000313" key="5">
    <source>
        <dbReference type="Proteomes" id="UP000226384"/>
    </source>
</evidence>
<evidence type="ECO:0000313" key="1">
    <source>
        <dbReference type="EMBL" id="AOV62168.1"/>
    </source>
</evidence>
<sequence>MSESASRVYDAVTQAGMSITPEAIAAAIRCAAMECRDDQGNISLAKMYELTCELETILL</sequence>
<evidence type="ECO:0000313" key="2">
    <source>
        <dbReference type="EMBL" id="AOV62434.1"/>
    </source>
</evidence>
<organism evidence="2 5">
    <name type="scientific">Synechococcus phage S-CAM7</name>
    <dbReference type="NCBI Taxonomy" id="1883368"/>
    <lineage>
        <taxon>Viruses</taxon>
        <taxon>Duplodnaviria</taxon>
        <taxon>Heunggongvirae</taxon>
        <taxon>Uroviricota</taxon>
        <taxon>Caudoviricetes</taxon>
        <taxon>Pantevenvirales</taxon>
        <taxon>Kyanoviridae</taxon>
        <taxon>Mazuvirus</taxon>
        <taxon>Mazuvirus scam7</taxon>
    </lineage>
</organism>